<comment type="function">
    <text evidence="8">Catalyzes the NAD-dependent dehydrogenation (oxidation) of a broad array of hydroxylated polyunsaturated fatty acids (mainly eicosanoids and docosanoids, including prostaglandins, lipoxins and resolvins), yielding their corresponding keto (oxo) metabolites. Decreases the levels of the pro-proliferative prostaglandins such as prostaglandin E2 (whose activity is increased in cancer because of an increase in the expression of cyclooxygenase 2) and generates oxo-fatty acid products that can profoundly influence cell function by abrogating pro-inflammatory cytokine expression. Converts resolvins E1, D1 and D2 to their oxo products, which represents a mode of resolvin inactivation. Resolvin E1 plays important roles during the resolution phase of acute inflammation, while resolvins D1 and D2 have a unique role in obesity-induced adipose inflammation.</text>
</comment>
<evidence type="ECO:0000256" key="6">
    <source>
        <dbReference type="ARBA" id="ARBA00041812"/>
    </source>
</evidence>
<dbReference type="PRINTS" id="PR00080">
    <property type="entry name" value="SDRFAMILY"/>
</dbReference>
<dbReference type="Pfam" id="PF00106">
    <property type="entry name" value="adh_short"/>
    <property type="match status" value="1"/>
</dbReference>
<accession>A0A9Q1HEE8</accession>
<gene>
    <name evidence="23" type="ORF">HOLleu_09817</name>
</gene>
<evidence type="ECO:0000256" key="10">
    <source>
        <dbReference type="ARBA" id="ARBA00047672"/>
    </source>
</evidence>
<evidence type="ECO:0000256" key="11">
    <source>
        <dbReference type="ARBA" id="ARBA00048008"/>
    </source>
</evidence>
<comment type="catalytic activity">
    <reaction evidence="16">
        <text>lipoxin A4 + NAD(+) = 15-oxo-(5S,6R)-dihydroxy-(7E,9E,11Z,13E)-eicosatetraenoate + NADH + H(+)</text>
        <dbReference type="Rhea" id="RHEA:41572"/>
        <dbReference type="ChEBI" id="CHEBI:15378"/>
        <dbReference type="ChEBI" id="CHEBI:57540"/>
        <dbReference type="ChEBI" id="CHEBI:57945"/>
        <dbReference type="ChEBI" id="CHEBI:67026"/>
        <dbReference type="ChEBI" id="CHEBI:78311"/>
    </reaction>
    <physiologicalReaction direction="left-to-right" evidence="16">
        <dbReference type="Rhea" id="RHEA:41573"/>
    </physiologicalReaction>
</comment>
<evidence type="ECO:0000256" key="7">
    <source>
        <dbReference type="ARBA" id="ARBA00042026"/>
    </source>
</evidence>
<evidence type="ECO:0000256" key="2">
    <source>
        <dbReference type="ARBA" id="ARBA00023002"/>
    </source>
</evidence>
<comment type="catalytic activity">
    <reaction evidence="19">
        <text>resolvin D2 + NAD(+) = 16-oxoresolvin D2 + NADH + H(+)</text>
        <dbReference type="Rhea" id="RHEA:53588"/>
        <dbReference type="ChEBI" id="CHEBI:15378"/>
        <dbReference type="ChEBI" id="CHEBI:57540"/>
        <dbReference type="ChEBI" id="CHEBI:57945"/>
        <dbReference type="ChEBI" id="CHEBI:133367"/>
        <dbReference type="ChEBI" id="CHEBI:137498"/>
    </reaction>
    <physiologicalReaction direction="left-to-right" evidence="19">
        <dbReference type="Rhea" id="RHEA:53589"/>
    </physiologicalReaction>
</comment>
<name>A0A9Q1HEE8_HOLLE</name>
<evidence type="ECO:0000313" key="24">
    <source>
        <dbReference type="Proteomes" id="UP001152320"/>
    </source>
</evidence>
<dbReference type="Gene3D" id="3.40.50.720">
    <property type="entry name" value="NAD(P)-binding Rossmann-like Domain"/>
    <property type="match status" value="1"/>
</dbReference>
<evidence type="ECO:0000256" key="1">
    <source>
        <dbReference type="ARBA" id="ARBA00006484"/>
    </source>
</evidence>
<dbReference type="Proteomes" id="UP001152320">
    <property type="component" value="Chromosome 4"/>
</dbReference>
<evidence type="ECO:0000256" key="18">
    <source>
        <dbReference type="ARBA" id="ARBA00048739"/>
    </source>
</evidence>
<evidence type="ECO:0000313" key="23">
    <source>
        <dbReference type="EMBL" id="KAJ8042930.1"/>
    </source>
</evidence>
<dbReference type="SUPFAM" id="SSF51735">
    <property type="entry name" value="NAD(P)-binding Rossmann-fold domains"/>
    <property type="match status" value="1"/>
</dbReference>
<evidence type="ECO:0000256" key="13">
    <source>
        <dbReference type="ARBA" id="ARBA00048144"/>
    </source>
</evidence>
<proteinExistence type="inferred from homology"/>
<dbReference type="PRINTS" id="PR00081">
    <property type="entry name" value="GDHRDH"/>
</dbReference>
<evidence type="ECO:0000256" key="16">
    <source>
        <dbReference type="ARBA" id="ARBA00048535"/>
    </source>
</evidence>
<comment type="catalytic activity">
    <reaction evidence="20">
        <text>(15S)-hydroxy-(5Z,8Z,11Z,13E)-eicosatetraenoate + NAD(+) = 15-oxo-(5Z,8Z,11Z,13E)-eicosatetraenoate + NADH + H(+)</text>
        <dbReference type="Rhea" id="RHEA:23260"/>
        <dbReference type="ChEBI" id="CHEBI:15378"/>
        <dbReference type="ChEBI" id="CHEBI:57409"/>
        <dbReference type="ChEBI" id="CHEBI:57410"/>
        <dbReference type="ChEBI" id="CHEBI:57540"/>
        <dbReference type="ChEBI" id="CHEBI:57945"/>
        <dbReference type="EC" id="1.1.1.232"/>
    </reaction>
    <physiologicalReaction direction="left-to-right" evidence="20">
        <dbReference type="Rhea" id="RHEA:23261"/>
    </physiologicalReaction>
</comment>
<evidence type="ECO:0000256" key="14">
    <source>
        <dbReference type="ARBA" id="ARBA00048170"/>
    </source>
</evidence>
<organism evidence="23 24">
    <name type="scientific">Holothuria leucospilota</name>
    <name type="common">Black long sea cucumber</name>
    <name type="synonym">Mertensiothuria leucospilota</name>
    <dbReference type="NCBI Taxonomy" id="206669"/>
    <lineage>
        <taxon>Eukaryota</taxon>
        <taxon>Metazoa</taxon>
        <taxon>Echinodermata</taxon>
        <taxon>Eleutherozoa</taxon>
        <taxon>Echinozoa</taxon>
        <taxon>Holothuroidea</taxon>
        <taxon>Aspidochirotacea</taxon>
        <taxon>Aspidochirotida</taxon>
        <taxon>Holothuriidae</taxon>
        <taxon>Holothuria</taxon>
    </lineage>
</organism>
<comment type="catalytic activity">
    <reaction evidence="12">
        <text>15-oxo-(5S,6R)-dihydroxy-(7E,9E,11Z)-eicosatrienoate + NADH + H(+) = (5S,6R,15S)-trihydroxy-(7E,9E,11Z)-eicosatrienoate + NAD(+)</text>
        <dbReference type="Rhea" id="RHEA:41596"/>
        <dbReference type="ChEBI" id="CHEBI:15378"/>
        <dbReference type="ChEBI" id="CHEBI:57540"/>
        <dbReference type="ChEBI" id="CHEBI:57945"/>
        <dbReference type="ChEBI" id="CHEBI:78325"/>
        <dbReference type="ChEBI" id="CHEBI:78329"/>
    </reaction>
    <physiologicalReaction direction="left-to-right" evidence="12">
        <dbReference type="Rhea" id="RHEA:41597"/>
    </physiologicalReaction>
</comment>
<evidence type="ECO:0000256" key="15">
    <source>
        <dbReference type="ARBA" id="ARBA00048393"/>
    </source>
</evidence>
<keyword evidence="24" id="KW-1185">Reference proteome</keyword>
<comment type="catalytic activity">
    <reaction evidence="18">
        <text>prostaglandin E2 + NAD(+) = 15-oxoprostaglandin E2 + NADH + H(+)</text>
        <dbReference type="Rhea" id="RHEA:11876"/>
        <dbReference type="ChEBI" id="CHEBI:15378"/>
        <dbReference type="ChEBI" id="CHEBI:57400"/>
        <dbReference type="ChEBI" id="CHEBI:57540"/>
        <dbReference type="ChEBI" id="CHEBI:57945"/>
        <dbReference type="ChEBI" id="CHEBI:606564"/>
        <dbReference type="EC" id="1.1.1.141"/>
    </reaction>
    <physiologicalReaction direction="left-to-right" evidence="18">
        <dbReference type="Rhea" id="RHEA:11877"/>
    </physiologicalReaction>
</comment>
<dbReference type="PANTHER" id="PTHR44229:SF4">
    <property type="entry name" value="15-HYDROXYPROSTAGLANDIN DEHYDROGENASE [NAD(+)]"/>
    <property type="match status" value="1"/>
</dbReference>
<evidence type="ECO:0000256" key="12">
    <source>
        <dbReference type="ARBA" id="ARBA00048140"/>
    </source>
</evidence>
<evidence type="ECO:0000256" key="19">
    <source>
        <dbReference type="ARBA" id="ARBA00048921"/>
    </source>
</evidence>
<comment type="catalytic activity">
    <reaction evidence="9">
        <text>prostaglandin E1 + NAD(+) = 15-oxoprostaglandin E1 + NADH + H(+)</text>
        <dbReference type="Rhea" id="RHEA:16477"/>
        <dbReference type="ChEBI" id="CHEBI:15378"/>
        <dbReference type="ChEBI" id="CHEBI:57397"/>
        <dbReference type="ChEBI" id="CHEBI:57401"/>
        <dbReference type="ChEBI" id="CHEBI:57540"/>
        <dbReference type="ChEBI" id="CHEBI:57945"/>
    </reaction>
    <physiologicalReaction direction="left-to-right" evidence="9">
        <dbReference type="Rhea" id="RHEA:16478"/>
    </physiologicalReaction>
</comment>
<protein>
    <recommendedName>
        <fullName evidence="5">15-hydroxyprostaglandin dehydrogenase [NAD(+)]</fullName>
        <ecNumber evidence="3">1.1.1.141</ecNumber>
        <ecNumber evidence="4">1.1.1.232</ecNumber>
    </recommendedName>
    <alternativeName>
        <fullName evidence="7">Eicosanoid/docosanoid dehydrogenase [NAD(+)]</fullName>
    </alternativeName>
    <alternativeName>
        <fullName evidence="6">Prostaglandin dehydrogenase 1</fullName>
    </alternativeName>
</protein>
<comment type="similarity">
    <text evidence="1 22">Belongs to the short-chain dehydrogenases/reductases (SDR) family.</text>
</comment>
<comment type="catalytic activity">
    <reaction evidence="21">
        <text>resolvin E1 + NAD(+) = 18-oxo-resolvin E1 + NADH + H(+)</text>
        <dbReference type="Rhea" id="RHEA:49244"/>
        <dbReference type="ChEBI" id="CHEBI:15378"/>
        <dbReference type="ChEBI" id="CHEBI:57540"/>
        <dbReference type="ChEBI" id="CHEBI:57945"/>
        <dbReference type="ChEBI" id="CHEBI:91000"/>
        <dbReference type="ChEBI" id="CHEBI:91001"/>
    </reaction>
    <physiologicalReaction direction="left-to-right" evidence="21">
        <dbReference type="Rhea" id="RHEA:49245"/>
    </physiologicalReaction>
</comment>
<evidence type="ECO:0000256" key="9">
    <source>
        <dbReference type="ARBA" id="ARBA00047325"/>
    </source>
</evidence>
<sequence length="256" mass="27882">MKIEGTVAIVTGAAQGIGKAITDRLLKHGARWVSILDVDKRLGKAAEEELTQKYGPDRVGFIWCDIAYLESLTDAFDETYKKHKRLDIVVNNAAIQDESQWDATVMVNYLAVVRGVRLAKKFMSTENGGQGGVVINTASCNGLRRAWVPVYASTKAAVITLSRCLPEGDTAFTKGGMRVVAVCPGYVDTVLGNSGNVLLPPENQPNPVPMESVVDAYIQIVEDDSMNGVVITATLTGNNEYHFKSNEEIDKELNLF</sequence>
<reference evidence="23" key="1">
    <citation type="submission" date="2021-10" db="EMBL/GenBank/DDBJ databases">
        <title>Tropical sea cucumber genome reveals ecological adaptation and Cuvierian tubules defense mechanism.</title>
        <authorList>
            <person name="Chen T."/>
        </authorList>
    </citation>
    <scope>NUCLEOTIDE SEQUENCE</scope>
    <source>
        <strain evidence="23">Nanhai2018</strain>
        <tissue evidence="23">Muscle</tissue>
    </source>
</reference>
<dbReference type="EC" id="1.1.1.232" evidence="4"/>
<comment type="catalytic activity">
    <reaction evidence="10">
        <text>resolvin D1 + NAD(+) = 8-oxoresolvin D1 + NADH + H(+)</text>
        <dbReference type="Rhea" id="RHEA:50124"/>
        <dbReference type="ChEBI" id="CHEBI:15378"/>
        <dbReference type="ChEBI" id="CHEBI:57540"/>
        <dbReference type="ChEBI" id="CHEBI:57945"/>
        <dbReference type="ChEBI" id="CHEBI:132079"/>
        <dbReference type="ChEBI" id="CHEBI:132080"/>
    </reaction>
    <physiologicalReaction direction="left-to-right" evidence="10">
        <dbReference type="Rhea" id="RHEA:50125"/>
    </physiologicalReaction>
</comment>
<dbReference type="GO" id="GO:0016404">
    <property type="term" value="F:15-hydroxyprostaglandin dehydrogenase (NAD+) activity"/>
    <property type="evidence" value="ECO:0007669"/>
    <property type="project" value="UniProtKB-EC"/>
</dbReference>
<comment type="catalytic activity">
    <reaction evidence="14">
        <text>resolvin D1 + NAD(+) = 17-oxoresolvin D1 + NADH + H(+)</text>
        <dbReference type="Rhea" id="RHEA:50128"/>
        <dbReference type="ChEBI" id="CHEBI:15378"/>
        <dbReference type="ChEBI" id="CHEBI:57540"/>
        <dbReference type="ChEBI" id="CHEBI:57945"/>
        <dbReference type="ChEBI" id="CHEBI:132079"/>
        <dbReference type="ChEBI" id="CHEBI:132081"/>
    </reaction>
    <physiologicalReaction direction="left-to-right" evidence="14">
        <dbReference type="Rhea" id="RHEA:50129"/>
    </physiologicalReaction>
</comment>
<dbReference type="InterPro" id="IPR036291">
    <property type="entry name" value="NAD(P)-bd_dom_sf"/>
</dbReference>
<dbReference type="InterPro" id="IPR002347">
    <property type="entry name" value="SDR_fam"/>
</dbReference>
<dbReference type="GO" id="GO:0005737">
    <property type="term" value="C:cytoplasm"/>
    <property type="evidence" value="ECO:0007669"/>
    <property type="project" value="TreeGrafter"/>
</dbReference>
<evidence type="ECO:0000256" key="5">
    <source>
        <dbReference type="ARBA" id="ARBA00040276"/>
    </source>
</evidence>
<comment type="catalytic activity">
    <reaction evidence="17">
        <text>prostaglandin A1 + NAD(+) = 15-oxo-prostaglandin A1 + NADH + H(+)</text>
        <dbReference type="Rhea" id="RHEA:41263"/>
        <dbReference type="ChEBI" id="CHEBI:15378"/>
        <dbReference type="ChEBI" id="CHEBI:57398"/>
        <dbReference type="ChEBI" id="CHEBI:57540"/>
        <dbReference type="ChEBI" id="CHEBI:57945"/>
        <dbReference type="ChEBI" id="CHEBI:85072"/>
    </reaction>
    <physiologicalReaction direction="left-to-right" evidence="17">
        <dbReference type="Rhea" id="RHEA:41264"/>
    </physiologicalReaction>
</comment>
<evidence type="ECO:0000256" key="22">
    <source>
        <dbReference type="RuleBase" id="RU000363"/>
    </source>
</evidence>
<evidence type="ECO:0000256" key="20">
    <source>
        <dbReference type="ARBA" id="ARBA00049151"/>
    </source>
</evidence>
<dbReference type="OrthoDB" id="417891at2759"/>
<evidence type="ECO:0000256" key="3">
    <source>
        <dbReference type="ARBA" id="ARBA00038968"/>
    </source>
</evidence>
<evidence type="ECO:0000256" key="4">
    <source>
        <dbReference type="ARBA" id="ARBA00039060"/>
    </source>
</evidence>
<evidence type="ECO:0000256" key="21">
    <source>
        <dbReference type="ARBA" id="ARBA00049188"/>
    </source>
</evidence>
<dbReference type="EC" id="1.1.1.141" evidence="3"/>
<dbReference type="EMBL" id="JAIZAY010000004">
    <property type="protein sequence ID" value="KAJ8042930.1"/>
    <property type="molecule type" value="Genomic_DNA"/>
</dbReference>
<comment type="caution">
    <text evidence="23">The sequence shown here is derived from an EMBL/GenBank/DDBJ whole genome shotgun (WGS) entry which is preliminary data.</text>
</comment>
<keyword evidence="2" id="KW-0560">Oxidoreductase</keyword>
<evidence type="ECO:0000256" key="8">
    <source>
        <dbReference type="ARBA" id="ARBA00045705"/>
    </source>
</evidence>
<comment type="catalytic activity">
    <reaction evidence="13">
        <text>(11R)-hydroxy-(5Z,8Z,12E,14Z)-eicosatetraenoate + NAD(+) = 11-oxo-(5Z,8Z,12E,14Z)-eicosatetraenoate + NADH + H(+)</text>
        <dbReference type="Rhea" id="RHEA:48640"/>
        <dbReference type="ChEBI" id="CHEBI:15378"/>
        <dbReference type="ChEBI" id="CHEBI:57540"/>
        <dbReference type="ChEBI" id="CHEBI:57945"/>
        <dbReference type="ChEBI" id="CHEBI:78836"/>
        <dbReference type="ChEBI" id="CHEBI:90697"/>
    </reaction>
    <physiologicalReaction direction="left-to-right" evidence="13">
        <dbReference type="Rhea" id="RHEA:48641"/>
    </physiologicalReaction>
</comment>
<comment type="catalytic activity">
    <reaction evidence="15">
        <text>resolvin D2 + NAD(+) = 7-oxoresolvin D2 + NADH + H(+)</text>
        <dbReference type="Rhea" id="RHEA:53584"/>
        <dbReference type="ChEBI" id="CHEBI:15378"/>
        <dbReference type="ChEBI" id="CHEBI:57540"/>
        <dbReference type="ChEBI" id="CHEBI:57945"/>
        <dbReference type="ChEBI" id="CHEBI:133367"/>
        <dbReference type="ChEBI" id="CHEBI:137497"/>
    </reaction>
    <physiologicalReaction direction="left-to-right" evidence="15">
        <dbReference type="Rhea" id="RHEA:53585"/>
    </physiologicalReaction>
</comment>
<dbReference type="AlphaFoldDB" id="A0A9Q1HEE8"/>
<evidence type="ECO:0000256" key="17">
    <source>
        <dbReference type="ARBA" id="ARBA00048611"/>
    </source>
</evidence>
<comment type="catalytic activity">
    <reaction evidence="11">
        <text>14-hydroxy-(4Z,7Z,10Z,12E,16Z,19Z)-docosahexaenoate + NAD(+) = 14-oxo-(4Z,7Z,10Z,12E,16Z,19Z)-docosahexaenoate + NADH + H(+)</text>
        <dbReference type="Rhea" id="RHEA:48952"/>
        <dbReference type="ChEBI" id="CHEBI:15378"/>
        <dbReference type="ChEBI" id="CHEBI:57540"/>
        <dbReference type="ChEBI" id="CHEBI:57945"/>
        <dbReference type="ChEBI" id="CHEBI:90866"/>
        <dbReference type="ChEBI" id="CHEBI:90867"/>
    </reaction>
    <physiologicalReaction direction="left-to-right" evidence="11">
        <dbReference type="Rhea" id="RHEA:48953"/>
    </physiologicalReaction>
</comment>
<dbReference type="PANTHER" id="PTHR44229">
    <property type="entry name" value="15-HYDROXYPROSTAGLANDIN DEHYDROGENASE [NAD(+)]"/>
    <property type="match status" value="1"/>
</dbReference>
<dbReference type="GO" id="GO:0047034">
    <property type="term" value="F:15-hydroxyicosatetraenoate dehydrogenase activity"/>
    <property type="evidence" value="ECO:0007669"/>
    <property type="project" value="UniProtKB-EC"/>
</dbReference>